<dbReference type="InterPro" id="IPR025202">
    <property type="entry name" value="PLD-like_dom"/>
</dbReference>
<dbReference type="InterPro" id="IPR001736">
    <property type="entry name" value="PLipase_D/transphosphatidylase"/>
</dbReference>
<evidence type="ECO:0000313" key="3">
    <source>
        <dbReference type="EMBL" id="EKV06468.1"/>
    </source>
</evidence>
<dbReference type="Pfam" id="PF13091">
    <property type="entry name" value="PLDc_2"/>
    <property type="match status" value="1"/>
</dbReference>
<reference evidence="4" key="1">
    <citation type="journal article" date="2012" name="BMC Genomics">
        <title>Genome sequence of the necrotrophic fungus Penicillium digitatum, the main postharvest pathogen of citrus.</title>
        <authorList>
            <person name="Marcet-Houben M."/>
            <person name="Ballester A.-R."/>
            <person name="de la Fuente B."/>
            <person name="Harries E."/>
            <person name="Marcos J.F."/>
            <person name="Gonzalez-Candelas L."/>
            <person name="Gabaldon T."/>
        </authorList>
    </citation>
    <scope>NUCLEOTIDE SEQUENCE [LARGE SCALE GENOMIC DNA]</scope>
    <source>
        <strain evidence="4">Pd1 / CECT 20795</strain>
    </source>
</reference>
<dbReference type="VEuPathDB" id="FungiDB:PDIP_79100"/>
<name>K9FUQ9_PEND1</name>
<protein>
    <submittedName>
        <fullName evidence="3">IQ calmodulin-binding motif protein</fullName>
    </submittedName>
</protein>
<dbReference type="Gene3D" id="3.30.870.10">
    <property type="entry name" value="Endonuclease Chain A"/>
    <property type="match status" value="2"/>
</dbReference>
<feature type="domain" description="PLD phosphodiesterase" evidence="2">
    <location>
        <begin position="50"/>
        <end position="77"/>
    </location>
</feature>
<feature type="region of interest" description="Disordered" evidence="1">
    <location>
        <begin position="127"/>
        <end position="151"/>
    </location>
</feature>
<evidence type="ECO:0000256" key="1">
    <source>
        <dbReference type="SAM" id="MobiDB-lite"/>
    </source>
</evidence>
<proteinExistence type="predicted"/>
<dbReference type="GO" id="GO:0032049">
    <property type="term" value="P:cardiolipin biosynthetic process"/>
    <property type="evidence" value="ECO:0007669"/>
    <property type="project" value="UniProtKB-ARBA"/>
</dbReference>
<comment type="caution">
    <text evidence="3">The sequence shown here is derived from an EMBL/GenBank/DDBJ whole genome shotgun (WGS) entry which is preliminary data.</text>
</comment>
<dbReference type="PROSITE" id="PS50035">
    <property type="entry name" value="PLD"/>
    <property type="match status" value="1"/>
</dbReference>
<organism evidence="3 4">
    <name type="scientific">Penicillium digitatum (strain Pd1 / CECT 20795)</name>
    <name type="common">Green mold</name>
    <dbReference type="NCBI Taxonomy" id="1170230"/>
    <lineage>
        <taxon>Eukaryota</taxon>
        <taxon>Fungi</taxon>
        <taxon>Dikarya</taxon>
        <taxon>Ascomycota</taxon>
        <taxon>Pezizomycotina</taxon>
        <taxon>Eurotiomycetes</taxon>
        <taxon>Eurotiomycetidae</taxon>
        <taxon>Eurotiales</taxon>
        <taxon>Aspergillaceae</taxon>
        <taxon>Penicillium</taxon>
    </lineage>
</organism>
<gene>
    <name evidence="3" type="ORF">PDIP_79100</name>
</gene>
<dbReference type="EMBL" id="AKCU01000478">
    <property type="protein sequence ID" value="EKV06468.1"/>
    <property type="molecule type" value="Genomic_DNA"/>
</dbReference>
<dbReference type="SUPFAM" id="SSF56024">
    <property type="entry name" value="Phospholipase D/nuclease"/>
    <property type="match status" value="2"/>
</dbReference>
<dbReference type="PANTHER" id="PTHR21248:SF22">
    <property type="entry name" value="PHOSPHOLIPASE D"/>
    <property type="match status" value="1"/>
</dbReference>
<dbReference type="KEGG" id="pdp:PDIP_79100"/>
<dbReference type="GO" id="GO:0030572">
    <property type="term" value="F:phosphatidyltransferase activity"/>
    <property type="evidence" value="ECO:0007669"/>
    <property type="project" value="UniProtKB-ARBA"/>
</dbReference>
<dbReference type="AlphaFoldDB" id="K9FUQ9"/>
<evidence type="ECO:0000259" key="2">
    <source>
        <dbReference type="PROSITE" id="PS50035"/>
    </source>
</evidence>
<accession>K9FUQ9</accession>
<sequence length="468" mass="52361">MIYDRGDPRQAWENRLSVHEDEYVGGKVSLPAASEIPNVDLQVINYHRPLLGTFHAKLTVIDRRMALLQSSNIQDNDNLEMLAHIEGPIVDSFYDAALLSWGKALDPPFPLLNSPARDAPIPCHEERSDVIPPENGDRALPEHTTDSPHYDSDFEQEARRVNDCIHPQGDETRTQAVSRHLNTTIQPDTTGDAPESDQDDPFNPYMILPRHEPFAMALVNREPYGSPNHSHVHTPQNAAWLSAINNAQQSILIQTPNMNAEPLLEPLLNAVRRGIVVSCYLCLGYNDAGELLPLQNGTNEMIANRLYNDLETEDEKSRLQIFYYVGKDQTRPIHNSFKKRSCHIKLMIVDEQIAIQGNSHDTLGEKHALCKDLTIFPGNGNLDTQSFFHSQEINVLLDSALVCRAWTELINRNQNTAKYGAASKMDGCWHDPETDEIPAGSMGPIRGWFSWAKGAAGAIRRVRGVGGF</sequence>
<evidence type="ECO:0000313" key="4">
    <source>
        <dbReference type="Proteomes" id="UP000009886"/>
    </source>
</evidence>
<dbReference type="OrthoDB" id="9997422at2759"/>
<dbReference type="CDD" id="cd00138">
    <property type="entry name" value="PLDc_SF"/>
    <property type="match status" value="1"/>
</dbReference>
<dbReference type="PANTHER" id="PTHR21248">
    <property type="entry name" value="CARDIOLIPIN SYNTHASE"/>
    <property type="match status" value="1"/>
</dbReference>
<dbReference type="HOGENOM" id="CLU_008053_1_0_1"/>
<dbReference type="Proteomes" id="UP000009886">
    <property type="component" value="Unassembled WGS sequence"/>
</dbReference>